<reference evidence="1" key="1">
    <citation type="submission" date="2024-05" db="EMBL/GenBank/DDBJ databases">
        <title>Whole-Genome Sequence of CFS9, a Potential Fish Probiotic Isolated from the Body Surface of Silurus asotus.</title>
        <authorList>
            <person name="Kojima M."/>
            <person name="Tobioka K."/>
            <person name="Yokota K."/>
            <person name="Nakatani H."/>
            <person name="Hori K."/>
            <person name="Tamaru Y."/>
            <person name="Okazaki F."/>
        </authorList>
    </citation>
    <scope>NUCLEOTIDE SEQUENCE</scope>
    <source>
        <strain evidence="1">CFS9</strain>
    </source>
</reference>
<dbReference type="InterPro" id="IPR013783">
    <property type="entry name" value="Ig-like_fold"/>
</dbReference>
<sequence>MSYYVDIIDTLSPDTKLVIEYASASGIVLSWNGSDTKDDLSIVSSDLKFDMLTRTAEDGAFIKLFTGDEKRFKVLIKSYESDAIIWQGHILPDLYSEPYKGVSFFVSFGATDGLGRLKGRYLPDDYYSKEKSLIEILCKILSLTGLDLDLYFSPAIVNFVNKDWNTIYLDTIHFLDKKKKDAYSILDMLLKDTMCVCFQADNRWYIEGLNVRQLRKVKYEVYSVTNAVYKGVYELNRLLKKITPLAEPFITMIPPYNEIAVTHKKVVPNFPKTIAADENAGWAIVSGVVGEIYSTDWIGHGGMLEKCVAPSYAPRIYHRGTEEGGAYRHTDFPQDNTRFLSLRKKIYYKKGQRININIEFGLKRYYEVIPPPENIETWKNAFKYEILFNGDVIYGNADYNIIYFEDLNFDTGGKATLSIDHIFPSEGLFDVKIYGLTGVLQETNLECIIINKAEIKVFGFIEDQREVDLISGEFSIDKEVELTFADDSSGMSAGFRLSKLNGETDFFVIIDVPVLHSFELNNKKYLQLQLAGVNLVDENRYNVYSVLDNSLVEVIDVFYNFKDGEQMVIETNKFYNEGLYVKKYASDDIEESRLNWEQWTDVVYKIEKSNYAKIIANINRRIFNTAVEKIDLDVKNSVKFNDIILFNYVFEKDFFVLNCSWNLDDNRTTLVLGRSFYKDVGTTIPEDKNIPPIVLAGNDIYMSEDQNSIVLNATAYDPDGDIVNVVWTKEVGGFGDIIVSPNNLSTVIKNLIEDYYRFKIEVTDNDGDKASDFIDVYRVKTSNVALDLISETTTSPLQSYYLYRIYKLNIDPNLPVNAIVSFSGLLKTEAIYRNEADSIIAECGVIKNGVVLTQSYIKHGNNPKKVELSFSFNCISTDEITFYTRNSIKNHGNNYSYSEINIGTFVIVSGDLVITGLPIQKISNIGTA</sequence>
<evidence type="ECO:0000313" key="1">
    <source>
        <dbReference type="EMBL" id="BFM41655.1"/>
    </source>
</evidence>
<gene>
    <name evidence="1" type="ORF">CFS9_02960</name>
</gene>
<dbReference type="AlphaFoldDB" id="A0AAT9GWP5"/>
<name>A0AAT9GWP5_9FLAO</name>
<dbReference type="EMBL" id="AP031573">
    <property type="protein sequence ID" value="BFM41655.1"/>
    <property type="molecule type" value="Genomic_DNA"/>
</dbReference>
<organism evidence="1">
    <name type="scientific">Flavobacterium sp. CFS9</name>
    <dbReference type="NCBI Taxonomy" id="3143118"/>
    <lineage>
        <taxon>Bacteria</taxon>
        <taxon>Pseudomonadati</taxon>
        <taxon>Bacteroidota</taxon>
        <taxon>Flavobacteriia</taxon>
        <taxon>Flavobacteriales</taxon>
        <taxon>Flavobacteriaceae</taxon>
        <taxon>Flavobacterium</taxon>
    </lineage>
</organism>
<proteinExistence type="predicted"/>
<dbReference type="Pfam" id="PF22352">
    <property type="entry name" value="K319L-like_PKD"/>
    <property type="match status" value="1"/>
</dbReference>
<dbReference type="Gene3D" id="2.60.40.10">
    <property type="entry name" value="Immunoglobulins"/>
    <property type="match status" value="1"/>
</dbReference>
<protein>
    <submittedName>
        <fullName evidence="1">Uncharacterized protein</fullName>
    </submittedName>
</protein>
<dbReference type="RefSeq" id="WP_369616910.1">
    <property type="nucleotide sequence ID" value="NZ_AP031573.1"/>
</dbReference>
<accession>A0AAT9GWP5</accession>